<feature type="compositionally biased region" description="Basic and acidic residues" evidence="1">
    <location>
        <begin position="1"/>
        <end position="10"/>
    </location>
</feature>
<name>A0A8C6NWI5_NOTFU</name>
<dbReference type="Proteomes" id="UP000694548">
    <property type="component" value="Unassembled WGS sequence"/>
</dbReference>
<evidence type="ECO:0000256" key="1">
    <source>
        <dbReference type="SAM" id="MobiDB-lite"/>
    </source>
</evidence>
<feature type="region of interest" description="Disordered" evidence="1">
    <location>
        <begin position="1"/>
        <end position="73"/>
    </location>
</feature>
<evidence type="ECO:0000313" key="2">
    <source>
        <dbReference type="Ensembl" id="ENSNFUP00015030383.1"/>
    </source>
</evidence>
<reference evidence="2" key="2">
    <citation type="submission" date="2025-09" db="UniProtKB">
        <authorList>
            <consortium name="Ensembl"/>
        </authorList>
    </citation>
    <scope>IDENTIFICATION</scope>
</reference>
<sequence>TDAHRTECDSTPHPPPHLSKGGFQMPTETQSRAKGGGPGGRAKRYRGPDKEEAGTSRVRGPASGAEEVTTGSWGPASVAEEAAMTGSWGPASVAEEATMGSWGPASVAEEATTVSWGPASVAEEAVTTGSWGPASVAEEAVTTGSWGPASVAEEAVTTGSWGRPASETILGLESRFNVRFETWVETYFIHTSC</sequence>
<proteinExistence type="predicted"/>
<keyword evidence="3" id="KW-1185">Reference proteome</keyword>
<accession>A0A8C6NWI5</accession>
<protein>
    <submittedName>
        <fullName evidence="2">Uncharacterized protein</fullName>
    </submittedName>
</protein>
<evidence type="ECO:0000313" key="3">
    <source>
        <dbReference type="Proteomes" id="UP000694548"/>
    </source>
</evidence>
<dbReference type="Ensembl" id="ENSNFUT00015031749.1">
    <property type="protein sequence ID" value="ENSNFUP00015030383.1"/>
    <property type="gene ID" value="ENSNFUG00015014806.1"/>
</dbReference>
<reference evidence="2" key="1">
    <citation type="submission" date="2025-08" db="UniProtKB">
        <authorList>
            <consortium name="Ensembl"/>
        </authorList>
    </citation>
    <scope>IDENTIFICATION</scope>
</reference>
<organism evidence="2 3">
    <name type="scientific">Nothobranchius furzeri</name>
    <name type="common">Turquoise killifish</name>
    <dbReference type="NCBI Taxonomy" id="105023"/>
    <lineage>
        <taxon>Eukaryota</taxon>
        <taxon>Metazoa</taxon>
        <taxon>Chordata</taxon>
        <taxon>Craniata</taxon>
        <taxon>Vertebrata</taxon>
        <taxon>Euteleostomi</taxon>
        <taxon>Actinopterygii</taxon>
        <taxon>Neopterygii</taxon>
        <taxon>Teleostei</taxon>
        <taxon>Neoteleostei</taxon>
        <taxon>Acanthomorphata</taxon>
        <taxon>Ovalentaria</taxon>
        <taxon>Atherinomorphae</taxon>
        <taxon>Cyprinodontiformes</taxon>
        <taxon>Nothobranchiidae</taxon>
        <taxon>Nothobranchius</taxon>
    </lineage>
</organism>
<dbReference type="AlphaFoldDB" id="A0A8C6NWI5"/>